<dbReference type="Proteomes" id="UP000070383">
    <property type="component" value="Unassembled WGS sequence"/>
</dbReference>
<dbReference type="SUPFAM" id="SSF56176">
    <property type="entry name" value="FAD-binding/transporter-associated domain-like"/>
    <property type="match status" value="1"/>
</dbReference>
<accession>A0A133KE70</accession>
<evidence type="ECO:0000256" key="1">
    <source>
        <dbReference type="ARBA" id="ARBA00022630"/>
    </source>
</evidence>
<evidence type="ECO:0000256" key="3">
    <source>
        <dbReference type="ARBA" id="ARBA00023002"/>
    </source>
</evidence>
<sequence>MFDVENIYEAYTVDEACEILKEKPNLRIIAGGTDVLVKLREGSMEDKELLSIHLIDELDKIEMLEDKTIKIGSIQTFAHLAGNPIIKENIDFLGKAVLTAGGPQLRNAATIGGNICNAAPSADSAPSMFVLDAIVEIASTKGRREVPITEFYKGLGKVYLEDDELCVGFKIKEENYKGFYGHYFKYAMRNAMDIATSSCAVNVKLDDKGIIEKIKACYGVASVIPVRVYKAEEAFIGKELNEENIRAFAKLALEELSPRNSWRASKELRTQILYEICCRNLRACLEDFRGEKNAH</sequence>
<evidence type="ECO:0000256" key="2">
    <source>
        <dbReference type="ARBA" id="ARBA00022827"/>
    </source>
</evidence>
<organism evidence="5 6">
    <name type="scientific">Anaerococcus tetradius</name>
    <dbReference type="NCBI Taxonomy" id="33036"/>
    <lineage>
        <taxon>Bacteria</taxon>
        <taxon>Bacillati</taxon>
        <taxon>Bacillota</taxon>
        <taxon>Tissierellia</taxon>
        <taxon>Tissierellales</taxon>
        <taxon>Peptoniphilaceae</taxon>
        <taxon>Anaerococcus</taxon>
    </lineage>
</organism>
<proteinExistence type="predicted"/>
<dbReference type="PROSITE" id="PS51387">
    <property type="entry name" value="FAD_PCMH"/>
    <property type="match status" value="1"/>
</dbReference>
<keyword evidence="6" id="KW-1185">Reference proteome</keyword>
<dbReference type="InterPro" id="IPR036683">
    <property type="entry name" value="CO_DH_flav_C_dom_sf"/>
</dbReference>
<dbReference type="FunFam" id="3.30.465.10:FF:000017">
    <property type="entry name" value="Xanthine dehydrogenase, FAD binding subunit"/>
    <property type="match status" value="1"/>
</dbReference>
<dbReference type="Gene3D" id="3.30.465.10">
    <property type="match status" value="1"/>
</dbReference>
<name>A0A133KE70_9FIRM</name>
<dbReference type="SUPFAM" id="SSF55447">
    <property type="entry name" value="CO dehydrogenase flavoprotein C-terminal domain-like"/>
    <property type="match status" value="1"/>
</dbReference>
<feature type="domain" description="FAD-binding PCMH-type" evidence="4">
    <location>
        <begin position="1"/>
        <end position="176"/>
    </location>
</feature>
<dbReference type="NCBIfam" id="NF007427">
    <property type="entry name" value="PRK09971.1"/>
    <property type="match status" value="1"/>
</dbReference>
<dbReference type="Gene3D" id="3.30.43.10">
    <property type="entry name" value="Uridine Diphospho-n-acetylenolpyruvylglucosamine Reductase, domain 2"/>
    <property type="match status" value="1"/>
</dbReference>
<dbReference type="EMBL" id="LRPM01000041">
    <property type="protein sequence ID" value="KWZ77881.1"/>
    <property type="molecule type" value="Genomic_DNA"/>
</dbReference>
<evidence type="ECO:0000313" key="6">
    <source>
        <dbReference type="Proteomes" id="UP000070383"/>
    </source>
</evidence>
<reference evidence="6" key="1">
    <citation type="submission" date="2016-01" db="EMBL/GenBank/DDBJ databases">
        <authorList>
            <person name="Mitreva M."/>
            <person name="Pepin K.H."/>
            <person name="Mihindukulasuriya K.A."/>
            <person name="Fulton R."/>
            <person name="Fronick C."/>
            <person name="O'Laughlin M."/>
            <person name="Miner T."/>
            <person name="Herter B."/>
            <person name="Rosa B.A."/>
            <person name="Cordes M."/>
            <person name="Tomlinson C."/>
            <person name="Wollam A."/>
            <person name="Palsikar V.B."/>
            <person name="Mardis E.R."/>
            <person name="Wilson R.K."/>
        </authorList>
    </citation>
    <scope>NUCLEOTIDE SEQUENCE [LARGE SCALE GENOMIC DNA]</scope>
    <source>
        <strain evidence="6">MJR8151</strain>
    </source>
</reference>
<dbReference type="PATRIC" id="fig|33036.3.peg.1078"/>
<keyword evidence="1" id="KW-0285">Flavoprotein</keyword>
<dbReference type="InterPro" id="IPR036318">
    <property type="entry name" value="FAD-bd_PCMH-like_sf"/>
</dbReference>
<gene>
    <name evidence="5" type="ORF">HMPREF3200_01090</name>
</gene>
<dbReference type="InterPro" id="IPR051312">
    <property type="entry name" value="Diverse_Substr_Oxidored"/>
</dbReference>
<dbReference type="Gene3D" id="3.30.390.50">
    <property type="entry name" value="CO dehydrogenase flavoprotein, C-terminal domain"/>
    <property type="match status" value="1"/>
</dbReference>
<dbReference type="Pfam" id="PF00941">
    <property type="entry name" value="FAD_binding_5"/>
    <property type="match status" value="1"/>
</dbReference>
<comment type="caution">
    <text evidence="5">The sequence shown here is derived from an EMBL/GenBank/DDBJ whole genome shotgun (WGS) entry which is preliminary data.</text>
</comment>
<dbReference type="RefSeq" id="WP_004836875.1">
    <property type="nucleotide sequence ID" value="NZ_KQ955280.1"/>
</dbReference>
<keyword evidence="2" id="KW-0274">FAD</keyword>
<dbReference type="AlphaFoldDB" id="A0A133KE70"/>
<dbReference type="InterPro" id="IPR016166">
    <property type="entry name" value="FAD-bd_PCMH"/>
</dbReference>
<dbReference type="GO" id="GO:0071949">
    <property type="term" value="F:FAD binding"/>
    <property type="evidence" value="ECO:0007669"/>
    <property type="project" value="InterPro"/>
</dbReference>
<dbReference type="NCBIfam" id="NF043083">
    <property type="entry name" value="XdhB_XDHase"/>
    <property type="match status" value="1"/>
</dbReference>
<dbReference type="GO" id="GO:0004854">
    <property type="term" value="F:xanthine dehydrogenase activity"/>
    <property type="evidence" value="ECO:0007669"/>
    <property type="project" value="InterPro"/>
</dbReference>
<dbReference type="STRING" id="33036.HMPREF3200_01090"/>
<keyword evidence="3" id="KW-0560">Oxidoreductase</keyword>
<dbReference type="InterPro" id="IPR016169">
    <property type="entry name" value="FAD-bd_PCMH_sub2"/>
</dbReference>
<evidence type="ECO:0000259" key="4">
    <source>
        <dbReference type="PROSITE" id="PS51387"/>
    </source>
</evidence>
<dbReference type="InterPro" id="IPR050031">
    <property type="entry name" value="XdhB_XDHase"/>
</dbReference>
<dbReference type="OrthoDB" id="9774454at2"/>
<dbReference type="PANTHER" id="PTHR42659:SF9">
    <property type="entry name" value="XANTHINE DEHYDROGENASE FAD-BINDING SUBUNIT XDHB-RELATED"/>
    <property type="match status" value="1"/>
</dbReference>
<protein>
    <submittedName>
        <fullName evidence="5">FAD binding domain in molybdopterin dehydrogenase</fullName>
    </submittedName>
</protein>
<dbReference type="GO" id="GO:0002197">
    <property type="term" value="C:xanthine dehydrogenase complex"/>
    <property type="evidence" value="ECO:0007669"/>
    <property type="project" value="InterPro"/>
</dbReference>
<dbReference type="InterPro" id="IPR016167">
    <property type="entry name" value="FAD-bd_PCMH_sub1"/>
</dbReference>
<dbReference type="Pfam" id="PF03450">
    <property type="entry name" value="CO_deh_flav_C"/>
    <property type="match status" value="1"/>
</dbReference>
<dbReference type="PANTHER" id="PTHR42659">
    <property type="entry name" value="XANTHINE DEHYDROGENASE SUBUNIT C-RELATED"/>
    <property type="match status" value="1"/>
</dbReference>
<dbReference type="InterPro" id="IPR002346">
    <property type="entry name" value="Mopterin_DH_FAD-bd"/>
</dbReference>
<dbReference type="InterPro" id="IPR005107">
    <property type="entry name" value="CO_DH_flav_C"/>
</dbReference>
<dbReference type="SMART" id="SM01092">
    <property type="entry name" value="CO_deh_flav_C"/>
    <property type="match status" value="1"/>
</dbReference>
<evidence type="ECO:0000313" key="5">
    <source>
        <dbReference type="EMBL" id="KWZ77881.1"/>
    </source>
</evidence>